<gene>
    <name evidence="1" type="ORF">HPB49_010634</name>
</gene>
<name>A0ACB8CR12_DERSI</name>
<proteinExistence type="predicted"/>
<keyword evidence="2" id="KW-1185">Reference proteome</keyword>
<comment type="caution">
    <text evidence="1">The sequence shown here is derived from an EMBL/GenBank/DDBJ whole genome shotgun (WGS) entry which is preliminary data.</text>
</comment>
<sequence>MPSEASPKSVVVRVKEKGYITNDMVVEWYRLVRLTRMGASLKDYVPNLLMLNFFRGHLTAKVKAELRRERTDMLVIAGGFMGQLQLLC</sequence>
<evidence type="ECO:0000313" key="2">
    <source>
        <dbReference type="Proteomes" id="UP000821865"/>
    </source>
</evidence>
<protein>
    <submittedName>
        <fullName evidence="1">Uncharacterized protein</fullName>
    </submittedName>
</protein>
<organism evidence="1 2">
    <name type="scientific">Dermacentor silvarum</name>
    <name type="common">Tick</name>
    <dbReference type="NCBI Taxonomy" id="543639"/>
    <lineage>
        <taxon>Eukaryota</taxon>
        <taxon>Metazoa</taxon>
        <taxon>Ecdysozoa</taxon>
        <taxon>Arthropoda</taxon>
        <taxon>Chelicerata</taxon>
        <taxon>Arachnida</taxon>
        <taxon>Acari</taxon>
        <taxon>Parasitiformes</taxon>
        <taxon>Ixodida</taxon>
        <taxon>Ixodoidea</taxon>
        <taxon>Ixodidae</taxon>
        <taxon>Rhipicephalinae</taxon>
        <taxon>Dermacentor</taxon>
    </lineage>
</organism>
<dbReference type="Proteomes" id="UP000821865">
    <property type="component" value="Chromosome 5"/>
</dbReference>
<accession>A0ACB8CR12</accession>
<evidence type="ECO:0000313" key="1">
    <source>
        <dbReference type="EMBL" id="KAH7949462.1"/>
    </source>
</evidence>
<dbReference type="EMBL" id="CM023474">
    <property type="protein sequence ID" value="KAH7949462.1"/>
    <property type="molecule type" value="Genomic_DNA"/>
</dbReference>
<reference evidence="1" key="1">
    <citation type="submission" date="2020-05" db="EMBL/GenBank/DDBJ databases">
        <title>Large-scale comparative analyses of tick genomes elucidate their genetic diversity and vector capacities.</title>
        <authorList>
            <person name="Jia N."/>
            <person name="Wang J."/>
            <person name="Shi W."/>
            <person name="Du L."/>
            <person name="Sun Y."/>
            <person name="Zhan W."/>
            <person name="Jiang J."/>
            <person name="Wang Q."/>
            <person name="Zhang B."/>
            <person name="Ji P."/>
            <person name="Sakyi L.B."/>
            <person name="Cui X."/>
            <person name="Yuan T."/>
            <person name="Jiang B."/>
            <person name="Yang W."/>
            <person name="Lam T.T.-Y."/>
            <person name="Chang Q."/>
            <person name="Ding S."/>
            <person name="Wang X."/>
            <person name="Zhu J."/>
            <person name="Ruan X."/>
            <person name="Zhao L."/>
            <person name="Wei J."/>
            <person name="Que T."/>
            <person name="Du C."/>
            <person name="Cheng J."/>
            <person name="Dai P."/>
            <person name="Han X."/>
            <person name="Huang E."/>
            <person name="Gao Y."/>
            <person name="Liu J."/>
            <person name="Shao H."/>
            <person name="Ye R."/>
            <person name="Li L."/>
            <person name="Wei W."/>
            <person name="Wang X."/>
            <person name="Wang C."/>
            <person name="Yang T."/>
            <person name="Huo Q."/>
            <person name="Li W."/>
            <person name="Guo W."/>
            <person name="Chen H."/>
            <person name="Zhou L."/>
            <person name="Ni X."/>
            <person name="Tian J."/>
            <person name="Zhou Y."/>
            <person name="Sheng Y."/>
            <person name="Liu T."/>
            <person name="Pan Y."/>
            <person name="Xia L."/>
            <person name="Li J."/>
            <person name="Zhao F."/>
            <person name="Cao W."/>
        </authorList>
    </citation>
    <scope>NUCLEOTIDE SEQUENCE</scope>
    <source>
        <strain evidence="1">Dsil-2018</strain>
    </source>
</reference>